<evidence type="ECO:0000256" key="10">
    <source>
        <dbReference type="ARBA" id="ARBA00023133"/>
    </source>
</evidence>
<evidence type="ECO:0000256" key="6">
    <source>
        <dbReference type="ARBA" id="ARBA00019046"/>
    </source>
</evidence>
<dbReference type="Pfam" id="PF01593">
    <property type="entry name" value="Amino_oxidase"/>
    <property type="match status" value="1"/>
</dbReference>
<evidence type="ECO:0000259" key="12">
    <source>
        <dbReference type="Pfam" id="PF01593"/>
    </source>
</evidence>
<evidence type="ECO:0000256" key="5">
    <source>
        <dbReference type="ARBA" id="ARBA00012402"/>
    </source>
</evidence>
<dbReference type="RefSeq" id="WP_151574856.1">
    <property type="nucleotide sequence ID" value="NZ_WBOT01000004.1"/>
</dbReference>
<dbReference type="NCBIfam" id="TIGR00562">
    <property type="entry name" value="proto_IX_ox"/>
    <property type="match status" value="1"/>
</dbReference>
<evidence type="ECO:0000256" key="11">
    <source>
        <dbReference type="RuleBase" id="RU364052"/>
    </source>
</evidence>
<reference evidence="13 14" key="1">
    <citation type="journal article" date="2014" name="Arch. Microbiol.">
        <title>Bacillus mesophilum sp. nov., strain IITR-54T, a novel 4-chlorobiphenyl dechlorinating bacterium.</title>
        <authorList>
            <person name="Manickam N."/>
            <person name="Singh N.K."/>
            <person name="Bajaj A."/>
            <person name="Kumar R.M."/>
            <person name="Kaur G."/>
            <person name="Kaur N."/>
            <person name="Bala M."/>
            <person name="Kumar A."/>
            <person name="Mayilraj S."/>
        </authorList>
    </citation>
    <scope>NUCLEOTIDE SEQUENCE [LARGE SCALE GENOMIC DNA]</scope>
    <source>
        <strain evidence="13 14">IITR-54</strain>
    </source>
</reference>
<proteinExistence type="inferred from homology"/>
<feature type="domain" description="Amine oxidase" evidence="12">
    <location>
        <begin position="11"/>
        <end position="458"/>
    </location>
</feature>
<dbReference type="OrthoDB" id="9805195at2"/>
<evidence type="ECO:0000256" key="1">
    <source>
        <dbReference type="ARBA" id="ARBA00001755"/>
    </source>
</evidence>
<dbReference type="Gene3D" id="3.50.50.60">
    <property type="entry name" value="FAD/NAD(P)-binding domain"/>
    <property type="match status" value="1"/>
</dbReference>
<protein>
    <recommendedName>
        <fullName evidence="6 11">Coproporphyrinogen III oxidase</fullName>
        <ecNumber evidence="5 11">1.3.3.15</ecNumber>
    </recommendedName>
</protein>
<comment type="subcellular location">
    <subcellularLocation>
        <location evidence="11">Cytoplasm</location>
    </subcellularLocation>
</comment>
<gene>
    <name evidence="13" type="primary">hemG</name>
    <name evidence="13" type="ORF">F7732_15185</name>
</gene>
<comment type="cofactor">
    <cofactor evidence="2 11">
        <name>FAD</name>
        <dbReference type="ChEBI" id="CHEBI:57692"/>
    </cofactor>
</comment>
<dbReference type="UniPathway" id="UPA00252"/>
<comment type="catalytic activity">
    <reaction evidence="1">
        <text>coproporphyrinogen III + 3 O2 = coproporphyrin III + 3 H2O2</text>
        <dbReference type="Rhea" id="RHEA:43436"/>
        <dbReference type="ChEBI" id="CHEBI:15379"/>
        <dbReference type="ChEBI" id="CHEBI:16240"/>
        <dbReference type="ChEBI" id="CHEBI:57309"/>
        <dbReference type="ChEBI" id="CHEBI:131725"/>
        <dbReference type="EC" id="1.3.3.15"/>
    </reaction>
    <physiologicalReaction direction="left-to-right" evidence="1">
        <dbReference type="Rhea" id="RHEA:43437"/>
    </physiologicalReaction>
</comment>
<dbReference type="AlphaFoldDB" id="A0A7V7UX54"/>
<dbReference type="Gene3D" id="1.10.3110.10">
    <property type="entry name" value="protoporphyrinogen ix oxidase, domain 3"/>
    <property type="match status" value="1"/>
</dbReference>
<organism evidence="13 14">
    <name type="scientific">Bacillus mesophilum</name>
    <dbReference type="NCBI Taxonomy" id="1071718"/>
    <lineage>
        <taxon>Bacteria</taxon>
        <taxon>Bacillati</taxon>
        <taxon>Bacillota</taxon>
        <taxon>Bacilli</taxon>
        <taxon>Bacillales</taxon>
        <taxon>Bacillaceae</taxon>
        <taxon>Bacillus</taxon>
    </lineage>
</organism>
<comment type="similarity">
    <text evidence="4 11">Belongs to the protoporphyrinogen/coproporphyrinogen oxidase family. Coproporphyrinogen III oxidase subfamily.</text>
</comment>
<dbReference type="InterPro" id="IPR036188">
    <property type="entry name" value="FAD/NAD-bd_sf"/>
</dbReference>
<accession>A0A7V7UX54</accession>
<evidence type="ECO:0000256" key="2">
    <source>
        <dbReference type="ARBA" id="ARBA00001974"/>
    </source>
</evidence>
<evidence type="ECO:0000256" key="8">
    <source>
        <dbReference type="ARBA" id="ARBA00022827"/>
    </source>
</evidence>
<name>A0A7V7UX54_9BACI</name>
<keyword evidence="14" id="KW-1185">Reference proteome</keyword>
<sequence length="462" mass="50909">MKTVLVIGGGITGMAAMYELQKWKKENSSNVKLILAEGADQLGGKIRSVKQDGFLMESGADSIVTRKTHSMSFMKDLNLEDKVVYNASGKSYIFSDGQLHPIPTNSVFGIPGTIEALAESTLVSAEGKVAALKDFYTKNEHFTEEDSIGEFLEHYFGKELVEKQIAPVLSGVYSGDLNQLTISATLPSVLKYKNEYGSIIKGFEANLAMYQSSGEKRFLSFENGLHTVIDAYADRLEDVQLLMNSKAERIEKQDGQYTVTFTNGEVVTADHIILSIPHKAAENMLADQKLQDSFQQLKSSSLISVYLGFEVPDSILPADGTGFISADPDELTCNACTWSSRKWSHTSKSGNLLLRLFYKSSLTNYASIEKMTEEELLQTALTDVRKALGIEAAPAISEITRWENSMPNYLIDHKETVTSLEQKLAEIYPGIELAGCSYYGVSLPDCIENGEKTAQKVITELV</sequence>
<keyword evidence="9 11" id="KW-0560">Oxidoreductase</keyword>
<keyword evidence="7 11" id="KW-0285">Flavoprotein</keyword>
<comment type="pathway">
    <text evidence="3 11">Porphyrin-containing compound metabolism; protoheme biosynthesis.</text>
</comment>
<dbReference type="SUPFAM" id="SSF54373">
    <property type="entry name" value="FAD-linked reductases, C-terminal domain"/>
    <property type="match status" value="1"/>
</dbReference>
<evidence type="ECO:0000256" key="3">
    <source>
        <dbReference type="ARBA" id="ARBA00004744"/>
    </source>
</evidence>
<evidence type="ECO:0000313" key="14">
    <source>
        <dbReference type="Proteomes" id="UP000441354"/>
    </source>
</evidence>
<dbReference type="GO" id="GO:0005737">
    <property type="term" value="C:cytoplasm"/>
    <property type="evidence" value="ECO:0007669"/>
    <property type="project" value="UniProtKB-SubCell"/>
</dbReference>
<dbReference type="SUPFAM" id="SSF51905">
    <property type="entry name" value="FAD/NAD(P)-binding domain"/>
    <property type="match status" value="1"/>
</dbReference>
<dbReference type="InterPro" id="IPR002937">
    <property type="entry name" value="Amino_oxidase"/>
</dbReference>
<evidence type="ECO:0000256" key="7">
    <source>
        <dbReference type="ARBA" id="ARBA00022630"/>
    </source>
</evidence>
<dbReference type="PANTHER" id="PTHR42923:SF3">
    <property type="entry name" value="PROTOPORPHYRINOGEN OXIDASE"/>
    <property type="match status" value="1"/>
</dbReference>
<evidence type="ECO:0000256" key="9">
    <source>
        <dbReference type="ARBA" id="ARBA00023002"/>
    </source>
</evidence>
<keyword evidence="10 11" id="KW-0350">Heme biosynthesis</keyword>
<comment type="function">
    <text evidence="11">Involved in coproporphyrin-dependent heme b biosynthesis. Catalyzes the oxidation of coproporphyrinogen III to coproporphyrin III.</text>
</comment>
<dbReference type="EMBL" id="WBOT01000004">
    <property type="protein sequence ID" value="KAB2332001.1"/>
    <property type="molecule type" value="Genomic_DNA"/>
</dbReference>
<dbReference type="GO" id="GO:0004729">
    <property type="term" value="F:oxygen-dependent protoporphyrinogen oxidase activity"/>
    <property type="evidence" value="ECO:0007669"/>
    <property type="project" value="UniProtKB-UniRule"/>
</dbReference>
<evidence type="ECO:0000256" key="4">
    <source>
        <dbReference type="ARBA" id="ARBA00008310"/>
    </source>
</evidence>
<dbReference type="Proteomes" id="UP000441354">
    <property type="component" value="Unassembled WGS sequence"/>
</dbReference>
<dbReference type="GO" id="GO:0006783">
    <property type="term" value="P:heme biosynthetic process"/>
    <property type="evidence" value="ECO:0007669"/>
    <property type="project" value="UniProtKB-UniRule"/>
</dbReference>
<comment type="caution">
    <text evidence="13">The sequence shown here is derived from an EMBL/GenBank/DDBJ whole genome shotgun (WGS) entry which is preliminary data.</text>
</comment>
<keyword evidence="8 11" id="KW-0274">FAD</keyword>
<evidence type="ECO:0000313" key="13">
    <source>
        <dbReference type="EMBL" id="KAB2332001.1"/>
    </source>
</evidence>
<keyword evidence="11" id="KW-0963">Cytoplasm</keyword>
<dbReference type="InterPro" id="IPR050464">
    <property type="entry name" value="Zeta_carotene_desat/Oxidored"/>
</dbReference>
<dbReference type="PANTHER" id="PTHR42923">
    <property type="entry name" value="PROTOPORPHYRINOGEN OXIDASE"/>
    <property type="match status" value="1"/>
</dbReference>
<dbReference type="Gene3D" id="3.90.660.20">
    <property type="entry name" value="Protoporphyrinogen oxidase, mitochondrial, domain 2"/>
    <property type="match status" value="1"/>
</dbReference>
<dbReference type="InterPro" id="IPR004572">
    <property type="entry name" value="Protoporphyrinogen_oxidase"/>
</dbReference>
<dbReference type="EC" id="1.3.3.15" evidence="5 11"/>